<dbReference type="Proteomes" id="UP000615446">
    <property type="component" value="Unassembled WGS sequence"/>
</dbReference>
<proteinExistence type="predicted"/>
<comment type="caution">
    <text evidence="2">The sequence shown here is derived from an EMBL/GenBank/DDBJ whole genome shotgun (WGS) entry which is preliminary data.</text>
</comment>
<protein>
    <submittedName>
        <fullName evidence="2">Uncharacterized protein</fullName>
    </submittedName>
</protein>
<evidence type="ECO:0000256" key="1">
    <source>
        <dbReference type="SAM" id="MobiDB-lite"/>
    </source>
</evidence>
<evidence type="ECO:0000313" key="2">
    <source>
        <dbReference type="EMBL" id="GBB97543.1"/>
    </source>
</evidence>
<feature type="compositionally biased region" description="Polar residues" evidence="1">
    <location>
        <begin position="37"/>
        <end position="46"/>
    </location>
</feature>
<evidence type="ECO:0000313" key="3">
    <source>
        <dbReference type="EMBL" id="GES92350.1"/>
    </source>
</evidence>
<dbReference type="AlphaFoldDB" id="A0A2Z6R5P9"/>
<dbReference type="OrthoDB" id="2103031at2759"/>
<dbReference type="EMBL" id="BEXD01002224">
    <property type="protein sequence ID" value="GBB97543.1"/>
    <property type="molecule type" value="Genomic_DNA"/>
</dbReference>
<gene>
    <name evidence="3" type="ORF">RCL2_001913200</name>
    <name evidence="2" type="ORF">RclHR1_00300022</name>
</gene>
<reference evidence="2 4" key="1">
    <citation type="submission" date="2017-11" db="EMBL/GenBank/DDBJ databases">
        <title>The genome of Rhizophagus clarus HR1 reveals common genetic basis of auxotrophy among arbuscular mycorrhizal fungi.</title>
        <authorList>
            <person name="Kobayashi Y."/>
        </authorList>
    </citation>
    <scope>NUCLEOTIDE SEQUENCE [LARGE SCALE GENOMIC DNA]</scope>
    <source>
        <strain evidence="2 4">HR1</strain>
    </source>
</reference>
<sequence length="243" mass="26903">MPTSQNSEGSNDDLDTTKNFMDNYVKNINSYLGDFLKTSQPTYDPNDTSIKDSSSKTPTITTTTKQGQGTQGKTTKSSSVSLSELLKSPTVNPDIFSNRPFKDDNKNETSSSSSSSPSSSSSSSPVIDNQKEKQNQSLAQKLKISEISSDYFNQKKEIWNGALINCSELHIKLQECMSFGGLLDKVSLCIDARKKFWNCMEDQKKFLKDSGYASPGNSLAENDEILYKADLYNISKLAKEEQS</sequence>
<dbReference type="Proteomes" id="UP000247702">
    <property type="component" value="Unassembled WGS sequence"/>
</dbReference>
<accession>A0A2Z6R5P9</accession>
<name>A0A2Z6R5P9_9GLOM</name>
<dbReference type="EMBL" id="BLAL01000215">
    <property type="protein sequence ID" value="GES92350.1"/>
    <property type="molecule type" value="Genomic_DNA"/>
</dbReference>
<keyword evidence="4" id="KW-1185">Reference proteome</keyword>
<feature type="region of interest" description="Disordered" evidence="1">
    <location>
        <begin position="35"/>
        <end position="138"/>
    </location>
</feature>
<reference evidence="3" key="2">
    <citation type="submission" date="2019-10" db="EMBL/GenBank/DDBJ databases">
        <title>Conservation and host-specific expression of non-tandemly repeated heterogenous ribosome RNA gene in arbuscular mycorrhizal fungi.</title>
        <authorList>
            <person name="Maeda T."/>
            <person name="Kobayashi Y."/>
            <person name="Nakagawa T."/>
            <person name="Ezawa T."/>
            <person name="Yamaguchi K."/>
            <person name="Bino T."/>
            <person name="Nishimoto Y."/>
            <person name="Shigenobu S."/>
            <person name="Kawaguchi M."/>
        </authorList>
    </citation>
    <scope>NUCLEOTIDE SEQUENCE</scope>
    <source>
        <strain evidence="3">HR1</strain>
    </source>
</reference>
<evidence type="ECO:0000313" key="4">
    <source>
        <dbReference type="Proteomes" id="UP000247702"/>
    </source>
</evidence>
<feature type="compositionally biased region" description="Low complexity" evidence="1">
    <location>
        <begin position="110"/>
        <end position="125"/>
    </location>
</feature>
<organism evidence="2 4">
    <name type="scientific">Rhizophagus clarus</name>
    <dbReference type="NCBI Taxonomy" id="94130"/>
    <lineage>
        <taxon>Eukaryota</taxon>
        <taxon>Fungi</taxon>
        <taxon>Fungi incertae sedis</taxon>
        <taxon>Mucoromycota</taxon>
        <taxon>Glomeromycotina</taxon>
        <taxon>Glomeromycetes</taxon>
        <taxon>Glomerales</taxon>
        <taxon>Glomeraceae</taxon>
        <taxon>Rhizophagus</taxon>
    </lineage>
</organism>
<feature type="compositionally biased region" description="Low complexity" evidence="1">
    <location>
        <begin position="55"/>
        <end position="88"/>
    </location>
</feature>